<dbReference type="EMBL" id="CP020921">
    <property type="protein sequence ID" value="AWB10855.1"/>
    <property type="molecule type" value="Genomic_DNA"/>
</dbReference>
<evidence type="ECO:0000313" key="7">
    <source>
        <dbReference type="Proteomes" id="UP000244792"/>
    </source>
</evidence>
<dbReference type="PANTHER" id="PTHR44688:SF16">
    <property type="entry name" value="DNA-BINDING TRANSCRIPTIONAL ACTIVATOR DEVR_DOSR"/>
    <property type="match status" value="1"/>
</dbReference>
<dbReference type="AlphaFoldDB" id="A0A2R4W266"/>
<feature type="transmembrane region" description="Helical" evidence="4">
    <location>
        <begin position="133"/>
        <end position="156"/>
    </location>
</feature>
<dbReference type="KEGG" id="taci:TDSAC_1516"/>
<dbReference type="InterPro" id="IPR016032">
    <property type="entry name" value="Sig_transdc_resp-reg_C-effctor"/>
</dbReference>
<feature type="transmembrane region" description="Helical" evidence="4">
    <location>
        <begin position="227"/>
        <end position="247"/>
    </location>
</feature>
<proteinExistence type="predicted"/>
<feature type="transmembrane region" description="Helical" evidence="4">
    <location>
        <begin position="9"/>
        <end position="27"/>
    </location>
</feature>
<dbReference type="GO" id="GO:0006355">
    <property type="term" value="P:regulation of DNA-templated transcription"/>
    <property type="evidence" value="ECO:0007669"/>
    <property type="project" value="InterPro"/>
</dbReference>
<accession>A0A2R4W266</accession>
<evidence type="ECO:0000256" key="1">
    <source>
        <dbReference type="ARBA" id="ARBA00023015"/>
    </source>
</evidence>
<evidence type="ECO:0000256" key="3">
    <source>
        <dbReference type="ARBA" id="ARBA00023163"/>
    </source>
</evidence>
<keyword evidence="1" id="KW-0805">Transcription regulation</keyword>
<feature type="transmembrane region" description="Helical" evidence="4">
    <location>
        <begin position="200"/>
        <end position="221"/>
    </location>
</feature>
<keyword evidence="7" id="KW-1185">Reference proteome</keyword>
<evidence type="ECO:0000256" key="2">
    <source>
        <dbReference type="ARBA" id="ARBA00023125"/>
    </source>
</evidence>
<sequence>MSYLTRERFFFLLSLGLLFIYLWLFFLDGPFLYVVAERWHISCAILFRTFLLVQALTFFIMVKLFNNKRFIEIINPFIKILSILFSVFLLGLFFGNCISNNIILPILLISLCSIFFSYLFILTLSMFFRENFVFWSVIFALSTLFATSVMFLLNIINNNFSYLIFCLLPLLMSVLFKINFDLHFQKKFSKFDFGIFPKKIIFVFLGFYFCGGAVYNFLLNFSTNNNYFLSNIAYCIGTLVLPLFIYFKKLEISSLYRPSLAILIVAFFLFPIYFENPFLFIIFSLFQIGFAIFDFYSLALTLSLSIQRGYDIRVLSFGYFIITGSVFIGDILYFFIHRIPQNFELVSLLSYTAGIILALLFALVKADYYEPFPFFKKKKSVVVVKDSKFETIFEKKFDSFAFTPREKEIVKYILMGRNGRYIAETMHISENTFKTHMRNIFRKCNVSNRQELIDIMRED</sequence>
<reference evidence="6 7" key="1">
    <citation type="submission" date="2017-04" db="EMBL/GenBank/DDBJ databases">
        <title>Genomic insights into metabolism of Thermodesulfobium acidiphilum.</title>
        <authorList>
            <person name="Toshchakov S.V."/>
            <person name="Frolov E.N."/>
            <person name="Kublanov I.V."/>
            <person name="Samarov N.I."/>
            <person name="Novikov A."/>
            <person name="Lebedinsky A.V."/>
            <person name="Bonch-Osmolovskaya E.A."/>
            <person name="Chernyh N.A."/>
        </authorList>
    </citation>
    <scope>NUCLEOTIDE SEQUENCE [LARGE SCALE GENOMIC DNA]</scope>
    <source>
        <strain evidence="6 7">3127-1</strain>
    </source>
</reference>
<feature type="domain" description="HTH luxR-type" evidence="5">
    <location>
        <begin position="395"/>
        <end position="459"/>
    </location>
</feature>
<gene>
    <name evidence="6" type="ORF">TDSAC_1516</name>
</gene>
<keyword evidence="4" id="KW-0472">Membrane</keyword>
<dbReference type="Pfam" id="PF00196">
    <property type="entry name" value="GerE"/>
    <property type="match status" value="1"/>
</dbReference>
<dbReference type="InterPro" id="IPR000792">
    <property type="entry name" value="Tscrpt_reg_LuxR_C"/>
</dbReference>
<keyword evidence="4" id="KW-1133">Transmembrane helix</keyword>
<name>A0A2R4W266_THEAF</name>
<feature type="transmembrane region" description="Helical" evidence="4">
    <location>
        <begin position="280"/>
        <end position="302"/>
    </location>
</feature>
<evidence type="ECO:0000256" key="4">
    <source>
        <dbReference type="SAM" id="Phobius"/>
    </source>
</evidence>
<keyword evidence="3" id="KW-0804">Transcription</keyword>
<feature type="transmembrane region" description="Helical" evidence="4">
    <location>
        <begin position="162"/>
        <end position="180"/>
    </location>
</feature>
<organism evidence="6 7">
    <name type="scientific">Thermodesulfobium acidiphilum</name>
    <dbReference type="NCBI Taxonomy" id="1794699"/>
    <lineage>
        <taxon>Bacteria</taxon>
        <taxon>Pseudomonadati</taxon>
        <taxon>Thermodesulfobiota</taxon>
        <taxon>Thermodesulfobiia</taxon>
        <taxon>Thermodesulfobiales</taxon>
        <taxon>Thermodesulfobiaceae</taxon>
        <taxon>Thermodesulfobium</taxon>
    </lineage>
</organism>
<feature type="transmembrane region" description="Helical" evidence="4">
    <location>
        <begin position="314"/>
        <end position="336"/>
    </location>
</feature>
<feature type="transmembrane region" description="Helical" evidence="4">
    <location>
        <begin position="348"/>
        <end position="369"/>
    </location>
</feature>
<dbReference type="CDD" id="cd06170">
    <property type="entry name" value="LuxR_C_like"/>
    <property type="match status" value="1"/>
</dbReference>
<dbReference type="SMART" id="SM00421">
    <property type="entry name" value="HTH_LUXR"/>
    <property type="match status" value="1"/>
</dbReference>
<keyword evidence="2" id="KW-0238">DNA-binding</keyword>
<feature type="transmembrane region" description="Helical" evidence="4">
    <location>
        <begin position="39"/>
        <end position="65"/>
    </location>
</feature>
<dbReference type="SUPFAM" id="SSF46894">
    <property type="entry name" value="C-terminal effector domain of the bipartite response regulators"/>
    <property type="match status" value="1"/>
</dbReference>
<dbReference type="PROSITE" id="PS50043">
    <property type="entry name" value="HTH_LUXR_2"/>
    <property type="match status" value="1"/>
</dbReference>
<evidence type="ECO:0000259" key="5">
    <source>
        <dbReference type="PROSITE" id="PS50043"/>
    </source>
</evidence>
<keyword evidence="4" id="KW-0812">Transmembrane</keyword>
<dbReference type="InterPro" id="IPR036388">
    <property type="entry name" value="WH-like_DNA-bd_sf"/>
</dbReference>
<feature type="transmembrane region" description="Helical" evidence="4">
    <location>
        <begin position="77"/>
        <end position="96"/>
    </location>
</feature>
<protein>
    <submittedName>
        <fullName evidence="6">Regulatory protein, luxR family</fullName>
    </submittedName>
</protein>
<dbReference type="GO" id="GO:0003677">
    <property type="term" value="F:DNA binding"/>
    <property type="evidence" value="ECO:0007669"/>
    <property type="project" value="UniProtKB-KW"/>
</dbReference>
<feature type="transmembrane region" description="Helical" evidence="4">
    <location>
        <begin position="102"/>
        <end position="121"/>
    </location>
</feature>
<dbReference type="Gene3D" id="1.10.10.10">
    <property type="entry name" value="Winged helix-like DNA-binding domain superfamily/Winged helix DNA-binding domain"/>
    <property type="match status" value="1"/>
</dbReference>
<dbReference type="PRINTS" id="PR00038">
    <property type="entry name" value="HTHLUXR"/>
</dbReference>
<dbReference type="Proteomes" id="UP000244792">
    <property type="component" value="Chromosome"/>
</dbReference>
<evidence type="ECO:0000313" key="6">
    <source>
        <dbReference type="EMBL" id="AWB10855.1"/>
    </source>
</evidence>
<dbReference type="PANTHER" id="PTHR44688">
    <property type="entry name" value="DNA-BINDING TRANSCRIPTIONAL ACTIVATOR DEVR_DOSR"/>
    <property type="match status" value="1"/>
</dbReference>
<feature type="transmembrane region" description="Helical" evidence="4">
    <location>
        <begin position="254"/>
        <end position="274"/>
    </location>
</feature>